<dbReference type="Proteomes" id="UP000822476">
    <property type="component" value="Unassembled WGS sequence"/>
</dbReference>
<dbReference type="AlphaFoldDB" id="A0A8S9YPK5"/>
<protein>
    <submittedName>
        <fullName evidence="1">Uncharacterized protein</fullName>
    </submittedName>
</protein>
<organism evidence="1 2">
    <name type="scientific">Paragonimus skrjabini miyazakii</name>
    <dbReference type="NCBI Taxonomy" id="59628"/>
    <lineage>
        <taxon>Eukaryota</taxon>
        <taxon>Metazoa</taxon>
        <taxon>Spiralia</taxon>
        <taxon>Lophotrochozoa</taxon>
        <taxon>Platyhelminthes</taxon>
        <taxon>Trematoda</taxon>
        <taxon>Digenea</taxon>
        <taxon>Plagiorchiida</taxon>
        <taxon>Troglotremata</taxon>
        <taxon>Troglotrematidae</taxon>
        <taxon>Paragonimus</taxon>
    </lineage>
</organism>
<sequence length="139" mass="16513">MMRQMALHPQKAHGWNKLRKEESPLLRDSNLSFYGSDHIRQTPPGTVRLPTRMSWMTGETGEMILLIDSSNSLLRYRSLELLKKNWETDEPHLGELEHRMRQWYNTVEMANNWHFVVPNTISTLKRFKQEDHESVLQLL</sequence>
<evidence type="ECO:0000313" key="1">
    <source>
        <dbReference type="EMBL" id="KAF7256634.1"/>
    </source>
</evidence>
<dbReference type="EMBL" id="JTDE01002960">
    <property type="protein sequence ID" value="KAF7256634.1"/>
    <property type="molecule type" value="Genomic_DNA"/>
</dbReference>
<keyword evidence="2" id="KW-1185">Reference proteome</keyword>
<reference evidence="1" key="1">
    <citation type="submission" date="2019-07" db="EMBL/GenBank/DDBJ databases">
        <title>Annotation for the trematode Paragonimus miyazaki's.</title>
        <authorList>
            <person name="Choi Y.-J."/>
        </authorList>
    </citation>
    <scope>NUCLEOTIDE SEQUENCE</scope>
    <source>
        <strain evidence="1">Japan</strain>
    </source>
</reference>
<evidence type="ECO:0000313" key="2">
    <source>
        <dbReference type="Proteomes" id="UP000822476"/>
    </source>
</evidence>
<gene>
    <name evidence="1" type="ORF">EG68_06161</name>
</gene>
<accession>A0A8S9YPK5</accession>
<proteinExistence type="predicted"/>
<name>A0A8S9YPK5_9TREM</name>
<comment type="caution">
    <text evidence="1">The sequence shown here is derived from an EMBL/GenBank/DDBJ whole genome shotgun (WGS) entry which is preliminary data.</text>
</comment>